<comment type="caution">
    <text evidence="3">The sequence shown here is derived from an EMBL/GenBank/DDBJ whole genome shotgun (WGS) entry which is preliminary data.</text>
</comment>
<accession>A0A150TRM8</accession>
<dbReference type="EMBL" id="JEME01001360">
    <property type="protein sequence ID" value="KYG07363.1"/>
    <property type="molecule type" value="Genomic_DNA"/>
</dbReference>
<evidence type="ECO:0000256" key="1">
    <source>
        <dbReference type="SAM" id="SignalP"/>
    </source>
</evidence>
<dbReference type="Pfam" id="PF12138">
    <property type="entry name" value="Spherulin4"/>
    <property type="match status" value="1"/>
</dbReference>
<dbReference type="PROSITE" id="PS50853">
    <property type="entry name" value="FN3"/>
    <property type="match status" value="1"/>
</dbReference>
<dbReference type="InterPro" id="IPR036116">
    <property type="entry name" value="FN3_sf"/>
</dbReference>
<proteinExistence type="predicted"/>
<dbReference type="Gene3D" id="3.20.20.70">
    <property type="entry name" value="Aldolase class I"/>
    <property type="match status" value="1"/>
</dbReference>
<dbReference type="SUPFAM" id="SSF49265">
    <property type="entry name" value="Fibronectin type III"/>
    <property type="match status" value="1"/>
</dbReference>
<feature type="domain" description="Fibronectin type-III" evidence="2">
    <location>
        <begin position="319"/>
        <end position="407"/>
    </location>
</feature>
<dbReference type="PANTHER" id="PTHR35040">
    <property type="match status" value="1"/>
</dbReference>
<gene>
    <name evidence="3" type="ORF">BE21_29700</name>
</gene>
<evidence type="ECO:0000259" key="2">
    <source>
        <dbReference type="PROSITE" id="PS50853"/>
    </source>
</evidence>
<keyword evidence="1" id="KW-0732">Signal</keyword>
<feature type="chain" id="PRO_5007569857" description="Fibronectin type-III domain-containing protein" evidence="1">
    <location>
        <begin position="30"/>
        <end position="537"/>
    </location>
</feature>
<dbReference type="CDD" id="cd00063">
    <property type="entry name" value="FN3"/>
    <property type="match status" value="1"/>
</dbReference>
<dbReference type="SMART" id="SM00060">
    <property type="entry name" value="FN3"/>
    <property type="match status" value="1"/>
</dbReference>
<sequence>MTWKHRNPPGAAAAALAGAALLAPAPAAAAPNEAAHQRTAIPAYWGPDTAGGAEMFARLAQNVPTSDIVVVNGSASKPEAPFREAWADAIAKIHDAGALAIVYVDTGYYGFGFPPVAPHATRPDGPGGGGSSVADWTAQIQQDIDDWFALYGAYGVDGIFLDQVTAMCGTAADPDLYVDLYAAVSDYISDNYPGAYIILNPGMPVESCYEDVANTIVTFEGSYANYMADVFPTAPWQLESANPEKFWHLVYDVPDAAAMAAVVARSKQQNAGFVYVTDDQLVLDANGAALGHPWDTLPAYWDAELVEAAGVDDTAVPDPPDGLGAAAVSGTSTARATLTWNNPWDNVATAGYEVFKDGVSIGTTYDNRMTVTGLLPSTSYGFQVKAWDAAGNVSDLSDPLTVTTPAAAATSILSPSSCLSASVARYEAAYVDPFTHHRVFIDSDNDTATGYHLPPGQPAGVDHMIENGALYRYVGPGWAWIQVSGVSPLVSTTDDVYVWEVPVSALVGAATTQVVVFQAGSPDAYSATLTVSQSTGC</sequence>
<dbReference type="InterPro" id="IPR003961">
    <property type="entry name" value="FN3_dom"/>
</dbReference>
<dbReference type="Gene3D" id="2.60.40.10">
    <property type="entry name" value="Immunoglobulins"/>
    <property type="match status" value="1"/>
</dbReference>
<protein>
    <recommendedName>
        <fullName evidence="2">Fibronectin type-III domain-containing protein</fullName>
    </recommendedName>
</protein>
<dbReference type="InterPro" id="IPR021986">
    <property type="entry name" value="Spherulin4"/>
</dbReference>
<dbReference type="SUPFAM" id="SSF51445">
    <property type="entry name" value="(Trans)glycosidases"/>
    <property type="match status" value="1"/>
</dbReference>
<name>A0A150TRM8_SORCE</name>
<evidence type="ECO:0000313" key="4">
    <source>
        <dbReference type="Proteomes" id="UP000075502"/>
    </source>
</evidence>
<feature type="signal peptide" evidence="1">
    <location>
        <begin position="1"/>
        <end position="29"/>
    </location>
</feature>
<evidence type="ECO:0000313" key="3">
    <source>
        <dbReference type="EMBL" id="KYG07363.1"/>
    </source>
</evidence>
<dbReference type="AlphaFoldDB" id="A0A150TRM8"/>
<dbReference type="InterPro" id="IPR013785">
    <property type="entry name" value="Aldolase_TIM"/>
</dbReference>
<organism evidence="3 4">
    <name type="scientific">Sorangium cellulosum</name>
    <name type="common">Polyangium cellulosum</name>
    <dbReference type="NCBI Taxonomy" id="56"/>
    <lineage>
        <taxon>Bacteria</taxon>
        <taxon>Pseudomonadati</taxon>
        <taxon>Myxococcota</taxon>
        <taxon>Polyangia</taxon>
        <taxon>Polyangiales</taxon>
        <taxon>Polyangiaceae</taxon>
        <taxon>Sorangium</taxon>
    </lineage>
</organism>
<dbReference type="InterPro" id="IPR013783">
    <property type="entry name" value="Ig-like_fold"/>
</dbReference>
<dbReference type="InterPro" id="IPR017853">
    <property type="entry name" value="GH"/>
</dbReference>
<reference evidence="3 4" key="1">
    <citation type="submission" date="2014-02" db="EMBL/GenBank/DDBJ databases">
        <title>The small core and large imbalanced accessory genome model reveals a collaborative survival strategy of Sorangium cellulosum strains in nature.</title>
        <authorList>
            <person name="Han K."/>
            <person name="Peng R."/>
            <person name="Blom J."/>
            <person name="Li Y.-Z."/>
        </authorList>
    </citation>
    <scope>NUCLEOTIDE SEQUENCE [LARGE SCALE GENOMIC DNA]</scope>
    <source>
        <strain evidence="3 4">So0007-03</strain>
    </source>
</reference>
<dbReference type="PANTHER" id="PTHR35040:SF7">
    <property type="entry name" value="FIBRONECTIN TYPE-III DOMAIN-CONTAINING PROTEIN-RELATED"/>
    <property type="match status" value="1"/>
</dbReference>
<dbReference type="Pfam" id="PF00041">
    <property type="entry name" value="fn3"/>
    <property type="match status" value="1"/>
</dbReference>
<dbReference type="Proteomes" id="UP000075502">
    <property type="component" value="Unassembled WGS sequence"/>
</dbReference>